<name>A0A0F7L9M8_9VIRU</name>
<reference evidence="1" key="1">
    <citation type="journal article" date="2015" name="Front. Microbiol.">
        <title>Combining genomic sequencing methods to explore viral diversity and reveal potential virus-host interactions.</title>
        <authorList>
            <person name="Chow C.E."/>
            <person name="Winget D.M."/>
            <person name="White R.A.III."/>
            <person name="Hallam S.J."/>
            <person name="Suttle C.A."/>
        </authorList>
    </citation>
    <scope>NUCLEOTIDE SEQUENCE</scope>
    <source>
        <strain evidence="1">Oxic1_11</strain>
    </source>
</reference>
<reference evidence="1" key="2">
    <citation type="submission" date="2015-03" db="EMBL/GenBank/DDBJ databases">
        <authorList>
            <person name="Chow C.-E.T."/>
            <person name="Winget D.M."/>
            <person name="White R.A.III."/>
            <person name="Hallam S.J."/>
            <person name="Suttle C.A."/>
        </authorList>
    </citation>
    <scope>NUCLEOTIDE SEQUENCE</scope>
    <source>
        <strain evidence="1">Oxic1_11</strain>
    </source>
</reference>
<protein>
    <submittedName>
        <fullName evidence="1">Uncharacterized protein</fullName>
    </submittedName>
</protein>
<accession>A0A0F7L9M8</accession>
<organism evidence="1">
    <name type="scientific">uncultured marine virus</name>
    <dbReference type="NCBI Taxonomy" id="186617"/>
    <lineage>
        <taxon>Viruses</taxon>
        <taxon>environmental samples</taxon>
    </lineage>
</organism>
<proteinExistence type="predicted"/>
<dbReference type="EMBL" id="KR029606">
    <property type="protein sequence ID" value="AKH48615.1"/>
    <property type="molecule type" value="Genomic_DNA"/>
</dbReference>
<evidence type="ECO:0000313" key="1">
    <source>
        <dbReference type="EMBL" id="AKH48615.1"/>
    </source>
</evidence>
<sequence>MFDVGIKKKFLTEQSLYFGNVDMPKGFEIDQEKLTNDILQSTFNFKEFPFSRTWDMLNTYIRDHIGAEYNIRLINKLTFGNIYKPQQITVPLLDVDPVDLRNSPDFTMLYGVKVQDCNIRILYDDNRRKNRSWDINLKNNMFVIFPSTNMYYLTNNQKDSLNFVQTITYEYI</sequence>